<dbReference type="GO" id="GO:0000981">
    <property type="term" value="F:DNA-binding transcription factor activity, RNA polymerase II-specific"/>
    <property type="evidence" value="ECO:0007669"/>
    <property type="project" value="TreeGrafter"/>
</dbReference>
<dbReference type="Proteomes" id="UP001174909">
    <property type="component" value="Unassembled WGS sequence"/>
</dbReference>
<protein>
    <submittedName>
        <fullName evidence="6">Sterol regulatory element-binding protein 2</fullName>
    </submittedName>
</protein>
<organism evidence="6 7">
    <name type="scientific">Geodia barretti</name>
    <name type="common">Barrett's horny sponge</name>
    <dbReference type="NCBI Taxonomy" id="519541"/>
    <lineage>
        <taxon>Eukaryota</taxon>
        <taxon>Metazoa</taxon>
        <taxon>Porifera</taxon>
        <taxon>Demospongiae</taxon>
        <taxon>Heteroscleromorpha</taxon>
        <taxon>Tetractinellida</taxon>
        <taxon>Astrophorina</taxon>
        <taxon>Geodiidae</taxon>
        <taxon>Geodia</taxon>
    </lineage>
</organism>
<dbReference type="EMBL" id="CASHTH010003887">
    <property type="protein sequence ID" value="CAI8050919.1"/>
    <property type="molecule type" value="Genomic_DNA"/>
</dbReference>
<dbReference type="GO" id="GO:0000978">
    <property type="term" value="F:RNA polymerase II cis-regulatory region sequence-specific DNA binding"/>
    <property type="evidence" value="ECO:0007669"/>
    <property type="project" value="TreeGrafter"/>
</dbReference>
<dbReference type="PANTHER" id="PTHR46062:SF1">
    <property type="entry name" value="LP12374P"/>
    <property type="match status" value="1"/>
</dbReference>
<evidence type="ECO:0000256" key="4">
    <source>
        <dbReference type="ARBA" id="ARBA00023163"/>
    </source>
</evidence>
<keyword evidence="3" id="KW-0238">DNA-binding</keyword>
<sequence>MGSVFPDRESMVGLGKLGVYLASLLESKIPVGGASAAGKKHGFRVTSSEVAQAYHLLHQVNMTAPGTGSHLSGLGLYLAVNALNFAEADRPKKRLPGPVVSEIYCSLGLQSSLSLPHLSSLALLHAQLKWTTTPRVKEFPSEREGGRRKSASALVSTRALQATPTETLLHLCGVTSNALQTCVTDVLQDHSDSVENELHQLGLLLACDWLLELRIALWEGDGGKEVGVGREITPGFYQDLDTLARLVSLLPSALPRLRLYKGCYQLMAGANPMQAQNMLNSTGRASLLRRRGLDKEWKKVSSTAMLSHEQAMAQLLAYKHLPTIS</sequence>
<dbReference type="PANTHER" id="PTHR46062">
    <property type="entry name" value="STEROL REGULATORY ELEMENT-BINDING PROTEIN"/>
    <property type="match status" value="1"/>
</dbReference>
<comment type="caution">
    <text evidence="6">The sequence shown here is derived from an EMBL/GenBank/DDBJ whole genome shotgun (WGS) entry which is preliminary data.</text>
</comment>
<comment type="subcellular location">
    <subcellularLocation>
        <location evidence="1">Nucleus</location>
    </subcellularLocation>
</comment>
<keyword evidence="7" id="KW-1185">Reference proteome</keyword>
<keyword evidence="5" id="KW-0539">Nucleus</keyword>
<dbReference type="GO" id="GO:0005634">
    <property type="term" value="C:nucleus"/>
    <property type="evidence" value="ECO:0007669"/>
    <property type="project" value="UniProtKB-SubCell"/>
</dbReference>
<dbReference type="AlphaFoldDB" id="A0AA35XB34"/>
<evidence type="ECO:0000256" key="2">
    <source>
        <dbReference type="ARBA" id="ARBA00023015"/>
    </source>
</evidence>
<reference evidence="6" key="1">
    <citation type="submission" date="2023-03" db="EMBL/GenBank/DDBJ databases">
        <authorList>
            <person name="Steffen K."/>
            <person name="Cardenas P."/>
        </authorList>
    </citation>
    <scope>NUCLEOTIDE SEQUENCE</scope>
</reference>
<proteinExistence type="predicted"/>
<keyword evidence="2" id="KW-0805">Transcription regulation</keyword>
<evidence type="ECO:0000313" key="7">
    <source>
        <dbReference type="Proteomes" id="UP001174909"/>
    </source>
</evidence>
<gene>
    <name evidence="6" type="ORF">GBAR_LOCUS27934</name>
</gene>
<evidence type="ECO:0000313" key="6">
    <source>
        <dbReference type="EMBL" id="CAI8050919.1"/>
    </source>
</evidence>
<name>A0AA35XB34_GEOBA</name>
<keyword evidence="4" id="KW-0804">Transcription</keyword>
<evidence type="ECO:0000256" key="3">
    <source>
        <dbReference type="ARBA" id="ARBA00023125"/>
    </source>
</evidence>
<evidence type="ECO:0000256" key="1">
    <source>
        <dbReference type="ARBA" id="ARBA00004123"/>
    </source>
</evidence>
<accession>A0AA35XB34</accession>
<evidence type="ECO:0000256" key="5">
    <source>
        <dbReference type="ARBA" id="ARBA00023242"/>
    </source>
</evidence>